<organism evidence="1 2">
    <name type="scientific">Parablautia intestinalis</name>
    <dbReference type="NCBI Taxonomy" id="2320100"/>
    <lineage>
        <taxon>Bacteria</taxon>
        <taxon>Bacillati</taxon>
        <taxon>Bacillota</taxon>
        <taxon>Clostridia</taxon>
        <taxon>Lachnospirales</taxon>
        <taxon>Lachnospiraceae</taxon>
        <taxon>Parablautia</taxon>
    </lineage>
</organism>
<protein>
    <recommendedName>
        <fullName evidence="3">Nucleoside 2-deoxyribosyltransferase</fullName>
    </recommendedName>
</protein>
<dbReference type="OrthoDB" id="284716at2"/>
<evidence type="ECO:0000313" key="1">
    <source>
        <dbReference type="EMBL" id="RKI87899.1"/>
    </source>
</evidence>
<dbReference type="AlphaFoldDB" id="A0A3A9A8V1"/>
<reference evidence="1 2" key="1">
    <citation type="submission" date="2018-09" db="EMBL/GenBank/DDBJ databases">
        <title>Murine metabolic-syndrome-specific gut microbial biobank.</title>
        <authorList>
            <person name="Liu C."/>
        </authorList>
    </citation>
    <scope>NUCLEOTIDE SEQUENCE [LARGE SCALE GENOMIC DNA]</scope>
    <source>
        <strain evidence="1 2">0.1xD8-82</strain>
    </source>
</reference>
<sequence length="325" mass="37980">MELGDKCPLCGGKDCKIDKTMIENRFDFHCEKGFECILYSSIWLESDEREIRKRFHQMYLLLKESHHINIDGIERKYHFYYDVRLLGGDIDTPYIINVAALMKSYPKTFMDKMEKALYNLSKAYPIYGYIFGANFEMTHLLYCDGFEYSEYATEVSGILNILCELGYLTHELSNYKISAKGWEKISEMEQNESNNQGFIAMSFRDETKTISDSFKTAIHKSGYIPRRIDEKEHNNQIVPEILFEISRSKFVVVDVTYPNYGAYYEAGYAEALGKEVIICCREDVFNSNQKPHFDIAQKSSIVWKDEEDLENRLYKRIEATVGLNK</sequence>
<accession>A0A3A9A8V1</accession>
<evidence type="ECO:0000313" key="2">
    <source>
        <dbReference type="Proteomes" id="UP000280696"/>
    </source>
</evidence>
<dbReference type="Gene3D" id="3.40.50.450">
    <property type="match status" value="1"/>
</dbReference>
<dbReference type="SUPFAM" id="SSF52309">
    <property type="entry name" value="N-(deoxy)ribosyltransferase-like"/>
    <property type="match status" value="1"/>
</dbReference>
<dbReference type="Proteomes" id="UP000280696">
    <property type="component" value="Unassembled WGS sequence"/>
</dbReference>
<evidence type="ECO:0008006" key="3">
    <source>
        <dbReference type="Google" id="ProtNLM"/>
    </source>
</evidence>
<comment type="caution">
    <text evidence="1">The sequence shown here is derived from an EMBL/GenBank/DDBJ whole genome shotgun (WGS) entry which is preliminary data.</text>
</comment>
<proteinExistence type="predicted"/>
<dbReference type="RefSeq" id="WP_120472120.1">
    <property type="nucleotide sequence ID" value="NZ_RAYQ01000034.1"/>
</dbReference>
<name>A0A3A9A8V1_9FIRM</name>
<keyword evidence="2" id="KW-1185">Reference proteome</keyword>
<dbReference type="EMBL" id="RAYQ01000034">
    <property type="protein sequence ID" value="RKI87899.1"/>
    <property type="molecule type" value="Genomic_DNA"/>
</dbReference>
<gene>
    <name evidence="1" type="ORF">D7V94_20265</name>
</gene>